<sequence>MRWGCWRRLRRWAGAGTRWGAERPASPPRQRDHTRIDRRQTGSHAPLLFDRAAKRQHRDRAARASDWMTYEYLRNEVAGVLCERLLDVQRRFDAAVDVGAGASHFRRALLSNGLADRVGSLLEVDMSGEMLARGAAVCPLQQSALPATQLVADEERVRSAVLHDAPARRSLSFDLAVSCLALHWMNDLPSALAQIARLLVPDGFFLGAMLGGDTLHELRVSLQLAEEALTGGGISAHVSPMVRTRDVGSVLSRGGFVLTTVDVDRFTVAYPDLWTLMRHLQGMAENNALRRRRYWFGRRAFQHAQRIYRERFGVPAESAAVAAGHDARSPLVSHDAWLPLTFEVIYMAGWTPDPHKQQQALPRGSAQHSLRDLQRTGKE</sequence>
<evidence type="ECO:0000256" key="3">
    <source>
        <dbReference type="SAM" id="MobiDB-lite"/>
    </source>
</evidence>
<dbReference type="GO" id="GO:0008757">
    <property type="term" value="F:S-adenosylmethionine-dependent methyltransferase activity"/>
    <property type="evidence" value="ECO:0007669"/>
    <property type="project" value="InterPro"/>
</dbReference>
<evidence type="ECO:0000313" key="6">
    <source>
        <dbReference type="Proteomes" id="UP001301350"/>
    </source>
</evidence>
<dbReference type="PANTHER" id="PTHR13090:SF1">
    <property type="entry name" value="ARGININE-HYDROXYLASE NDUFAF5, MITOCHONDRIAL"/>
    <property type="match status" value="1"/>
</dbReference>
<gene>
    <name evidence="5" type="ORF">CDCA_CDCA09G2778</name>
</gene>
<dbReference type="SUPFAM" id="SSF53335">
    <property type="entry name" value="S-adenosyl-L-methionine-dependent methyltransferases"/>
    <property type="match status" value="1"/>
</dbReference>
<feature type="region of interest" description="Disordered" evidence="3">
    <location>
        <begin position="355"/>
        <end position="379"/>
    </location>
</feature>
<feature type="region of interest" description="Disordered" evidence="3">
    <location>
        <begin position="18"/>
        <end position="40"/>
    </location>
</feature>
<feature type="compositionally biased region" description="Basic and acidic residues" evidence="3">
    <location>
        <begin position="29"/>
        <end position="40"/>
    </location>
</feature>
<dbReference type="Proteomes" id="UP001301350">
    <property type="component" value="Unassembled WGS sequence"/>
</dbReference>
<evidence type="ECO:0000256" key="2">
    <source>
        <dbReference type="ARBA" id="ARBA00022679"/>
    </source>
</evidence>
<dbReference type="InterPro" id="IPR013216">
    <property type="entry name" value="Methyltransf_11"/>
</dbReference>
<feature type="compositionally biased region" description="Basic and acidic residues" evidence="3">
    <location>
        <begin position="369"/>
        <end position="379"/>
    </location>
</feature>
<dbReference type="InterPro" id="IPR050602">
    <property type="entry name" value="Malonyl-ACP_OMT"/>
</dbReference>
<comment type="caution">
    <text evidence="5">The sequence shown here is derived from an EMBL/GenBank/DDBJ whole genome shotgun (WGS) entry which is preliminary data.</text>
</comment>
<organism evidence="5 6">
    <name type="scientific">Cyanidium caldarium</name>
    <name type="common">Red alga</name>
    <dbReference type="NCBI Taxonomy" id="2771"/>
    <lineage>
        <taxon>Eukaryota</taxon>
        <taxon>Rhodophyta</taxon>
        <taxon>Bangiophyceae</taxon>
        <taxon>Cyanidiales</taxon>
        <taxon>Cyanidiaceae</taxon>
        <taxon>Cyanidium</taxon>
    </lineage>
</organism>
<dbReference type="EMBL" id="JANCYW010000009">
    <property type="protein sequence ID" value="KAK4536753.1"/>
    <property type="molecule type" value="Genomic_DNA"/>
</dbReference>
<accession>A0AAV9IXD2</accession>
<dbReference type="Pfam" id="PF08241">
    <property type="entry name" value="Methyltransf_11"/>
    <property type="match status" value="1"/>
</dbReference>
<feature type="domain" description="Methyltransferase type 11" evidence="4">
    <location>
        <begin position="96"/>
        <end position="206"/>
    </location>
</feature>
<keyword evidence="2" id="KW-0808">Transferase</keyword>
<dbReference type="InterPro" id="IPR029063">
    <property type="entry name" value="SAM-dependent_MTases_sf"/>
</dbReference>
<name>A0AAV9IXD2_CYACA</name>
<dbReference type="CDD" id="cd02440">
    <property type="entry name" value="AdoMet_MTases"/>
    <property type="match status" value="1"/>
</dbReference>
<dbReference type="AlphaFoldDB" id="A0AAV9IXD2"/>
<protein>
    <recommendedName>
        <fullName evidence="4">Methyltransferase type 11 domain-containing protein</fullName>
    </recommendedName>
</protein>
<reference evidence="5 6" key="1">
    <citation type="submission" date="2022-07" db="EMBL/GenBank/DDBJ databases">
        <title>Genome-wide signatures of adaptation to extreme environments.</title>
        <authorList>
            <person name="Cho C.H."/>
            <person name="Yoon H.S."/>
        </authorList>
    </citation>
    <scope>NUCLEOTIDE SEQUENCE [LARGE SCALE GENOMIC DNA]</scope>
    <source>
        <strain evidence="5 6">DBV 063 E5</strain>
    </source>
</reference>
<keyword evidence="6" id="KW-1185">Reference proteome</keyword>
<dbReference type="GO" id="GO:0032259">
    <property type="term" value="P:methylation"/>
    <property type="evidence" value="ECO:0007669"/>
    <property type="project" value="UniProtKB-KW"/>
</dbReference>
<dbReference type="GO" id="GO:0032981">
    <property type="term" value="P:mitochondrial respiratory chain complex I assembly"/>
    <property type="evidence" value="ECO:0007669"/>
    <property type="project" value="TreeGrafter"/>
</dbReference>
<evidence type="ECO:0000256" key="1">
    <source>
        <dbReference type="ARBA" id="ARBA00022603"/>
    </source>
</evidence>
<dbReference type="PANTHER" id="PTHR13090">
    <property type="entry name" value="ARGININE-HYDROXYLASE NDUFAF5, MITOCHONDRIAL"/>
    <property type="match status" value="1"/>
</dbReference>
<evidence type="ECO:0000259" key="4">
    <source>
        <dbReference type="Pfam" id="PF08241"/>
    </source>
</evidence>
<keyword evidence="1" id="KW-0489">Methyltransferase</keyword>
<evidence type="ECO:0000313" key="5">
    <source>
        <dbReference type="EMBL" id="KAK4536753.1"/>
    </source>
</evidence>
<dbReference type="GO" id="GO:0005739">
    <property type="term" value="C:mitochondrion"/>
    <property type="evidence" value="ECO:0007669"/>
    <property type="project" value="TreeGrafter"/>
</dbReference>
<dbReference type="Gene3D" id="3.40.50.150">
    <property type="entry name" value="Vaccinia Virus protein VP39"/>
    <property type="match status" value="1"/>
</dbReference>
<proteinExistence type="predicted"/>